<proteinExistence type="inferred from homology"/>
<evidence type="ECO:0000256" key="7">
    <source>
        <dbReference type="RuleBase" id="RU361156"/>
    </source>
</evidence>
<protein>
    <recommendedName>
        <fullName evidence="7">Carboxypeptidase</fullName>
        <ecNumber evidence="7">3.4.16.-</ecNumber>
    </recommendedName>
</protein>
<keyword evidence="6" id="KW-0325">Glycoprotein</keyword>
<keyword evidence="9" id="KW-1185">Reference proteome</keyword>
<organism evidence="8 9">
    <name type="scientific">Nesidiocoris tenuis</name>
    <dbReference type="NCBI Taxonomy" id="355587"/>
    <lineage>
        <taxon>Eukaryota</taxon>
        <taxon>Metazoa</taxon>
        <taxon>Ecdysozoa</taxon>
        <taxon>Arthropoda</taxon>
        <taxon>Hexapoda</taxon>
        <taxon>Insecta</taxon>
        <taxon>Pterygota</taxon>
        <taxon>Neoptera</taxon>
        <taxon>Paraneoptera</taxon>
        <taxon>Hemiptera</taxon>
        <taxon>Heteroptera</taxon>
        <taxon>Panheteroptera</taxon>
        <taxon>Cimicomorpha</taxon>
        <taxon>Miridae</taxon>
        <taxon>Dicyphina</taxon>
        <taxon>Nesidiocoris</taxon>
    </lineage>
</organism>
<accession>A0ABN7ADS2</accession>
<evidence type="ECO:0000313" key="9">
    <source>
        <dbReference type="Proteomes" id="UP001307889"/>
    </source>
</evidence>
<dbReference type="PANTHER" id="PTHR11802:SF472">
    <property type="entry name" value="SERINE CARBOXYPEPTIDASE CPVL-RELATED"/>
    <property type="match status" value="1"/>
</dbReference>
<dbReference type="PRINTS" id="PR00724">
    <property type="entry name" value="CRBOXYPTASEC"/>
</dbReference>
<comment type="similarity">
    <text evidence="1 7">Belongs to the peptidase S10 family.</text>
</comment>
<feature type="signal peptide" evidence="7">
    <location>
        <begin position="1"/>
        <end position="19"/>
    </location>
</feature>
<evidence type="ECO:0000313" key="8">
    <source>
        <dbReference type="EMBL" id="BES89402.1"/>
    </source>
</evidence>
<dbReference type="InterPro" id="IPR029058">
    <property type="entry name" value="AB_hydrolase_fold"/>
</dbReference>
<keyword evidence="5 7" id="KW-0378">Hydrolase</keyword>
<dbReference type="Pfam" id="PF00450">
    <property type="entry name" value="Peptidase_S10"/>
    <property type="match status" value="1"/>
</dbReference>
<evidence type="ECO:0000256" key="4">
    <source>
        <dbReference type="ARBA" id="ARBA00022729"/>
    </source>
</evidence>
<dbReference type="PROSITE" id="PS00560">
    <property type="entry name" value="CARBOXYPEPT_SER_HIS"/>
    <property type="match status" value="1"/>
</dbReference>
<dbReference type="SUPFAM" id="SSF53474">
    <property type="entry name" value="alpha/beta-Hydrolases"/>
    <property type="match status" value="1"/>
</dbReference>
<evidence type="ECO:0000256" key="3">
    <source>
        <dbReference type="ARBA" id="ARBA00022670"/>
    </source>
</evidence>
<dbReference type="Gene3D" id="3.40.50.1820">
    <property type="entry name" value="alpha/beta hydrolase"/>
    <property type="match status" value="1"/>
</dbReference>
<dbReference type="InterPro" id="IPR033124">
    <property type="entry name" value="Ser_caboxypep_his_AS"/>
</dbReference>
<dbReference type="GO" id="GO:0004180">
    <property type="term" value="F:carboxypeptidase activity"/>
    <property type="evidence" value="ECO:0007669"/>
    <property type="project" value="UniProtKB-KW"/>
</dbReference>
<dbReference type="InterPro" id="IPR018202">
    <property type="entry name" value="Ser_caboxypep_ser_AS"/>
</dbReference>
<keyword evidence="4 7" id="KW-0732">Signal</keyword>
<dbReference type="InterPro" id="IPR001563">
    <property type="entry name" value="Peptidase_S10"/>
</dbReference>
<sequence>MFGIPALVGISVLATLSSCKSVISRCKIDEPLFLTHFIERGKWIEGQNAARVPSLIKGKYVESYAGYLTVNKACDSNLFFWFFPAENSPSKAPLVLWLQGGPGDSSLIGTFSENGPFSVAGDLTLKRRSHYWSQELNVIYIDNPVGVGFSFTGKEACYPKDETAVGQDLYSAMVQFLQLFPGLRKNEFYITGESYAGKYIPALGYTIHERNPHAELKINLAGLAIGNGLVDPKNMLAYSDYLPQLGLIDDNAMLILKKLERNALDLINQEKFSDAADARIRILVMFQNISGLINVYDYTKNDNSSTNTLYSGPIGQYLNQTKVKRALHVGSKPFSDGNVPAAILHEDIAKSVAPWLVTLMENYRVMLYNGQLDIIVAYPLTVNFVKRLKWSGAEEYKNASRQIWYVDGKIAGYVKTAKNFTEVLVRNSGHMVPSDQPVWALDLITRFTRKIPFDQPLTGNRKRVRVTA</sequence>
<reference evidence="8 9" key="1">
    <citation type="submission" date="2023-09" db="EMBL/GenBank/DDBJ databases">
        <title>Nesidiocoris tenuis whole genome shotgun sequence.</title>
        <authorList>
            <person name="Shibata T."/>
            <person name="Shimoda M."/>
            <person name="Kobayashi T."/>
            <person name="Uehara T."/>
        </authorList>
    </citation>
    <scope>NUCLEOTIDE SEQUENCE [LARGE SCALE GENOMIC DNA]</scope>
    <source>
        <strain evidence="8 9">Japan</strain>
    </source>
</reference>
<name>A0ABN7ADS2_9HEMI</name>
<dbReference type="PANTHER" id="PTHR11802">
    <property type="entry name" value="SERINE PROTEASE FAMILY S10 SERINE CARBOXYPEPTIDASE"/>
    <property type="match status" value="1"/>
</dbReference>
<keyword evidence="2 7" id="KW-0121">Carboxypeptidase</keyword>
<keyword evidence="3 7" id="KW-0645">Protease</keyword>
<gene>
    <name evidence="8" type="ORF">NTJ_02209</name>
</gene>
<dbReference type="EC" id="3.4.16.-" evidence="7"/>
<dbReference type="PROSITE" id="PS00131">
    <property type="entry name" value="CARBOXYPEPT_SER_SER"/>
    <property type="match status" value="1"/>
</dbReference>
<evidence type="ECO:0000256" key="2">
    <source>
        <dbReference type="ARBA" id="ARBA00022645"/>
    </source>
</evidence>
<evidence type="ECO:0000256" key="6">
    <source>
        <dbReference type="ARBA" id="ARBA00023180"/>
    </source>
</evidence>
<dbReference type="Proteomes" id="UP001307889">
    <property type="component" value="Chromosome 1"/>
</dbReference>
<evidence type="ECO:0000256" key="1">
    <source>
        <dbReference type="ARBA" id="ARBA00009431"/>
    </source>
</evidence>
<evidence type="ECO:0000256" key="5">
    <source>
        <dbReference type="ARBA" id="ARBA00022801"/>
    </source>
</evidence>
<feature type="chain" id="PRO_5044990815" description="Carboxypeptidase" evidence="7">
    <location>
        <begin position="20"/>
        <end position="468"/>
    </location>
</feature>
<dbReference type="EMBL" id="AP028909">
    <property type="protein sequence ID" value="BES89402.1"/>
    <property type="molecule type" value="Genomic_DNA"/>
</dbReference>